<feature type="binding site" evidence="5">
    <location>
        <position position="135"/>
    </location>
    <ligand>
        <name>Ca(2+)</name>
        <dbReference type="ChEBI" id="CHEBI:29108"/>
        <label>3</label>
    </ligand>
</feature>
<dbReference type="PRINTS" id="PR00138">
    <property type="entry name" value="MATRIXIN"/>
</dbReference>
<dbReference type="EMBL" id="JACTNZ010000008">
    <property type="protein sequence ID" value="KAG5535004.1"/>
    <property type="molecule type" value="Genomic_DNA"/>
</dbReference>
<proteinExistence type="predicted"/>
<dbReference type="SMART" id="SM00235">
    <property type="entry name" value="ZnMc"/>
    <property type="match status" value="1"/>
</dbReference>
<keyword evidence="3" id="KW-0378">Hydrolase</keyword>
<dbReference type="GO" id="GO:0004222">
    <property type="term" value="F:metalloendopeptidase activity"/>
    <property type="evidence" value="ECO:0007669"/>
    <property type="project" value="InterPro"/>
</dbReference>
<evidence type="ECO:0000256" key="5">
    <source>
        <dbReference type="PIRSR" id="PIRSR621190-2"/>
    </source>
</evidence>
<dbReference type="InterPro" id="IPR001818">
    <property type="entry name" value="Pept_M10_metallopeptidase"/>
</dbReference>
<evidence type="ECO:0000256" key="4">
    <source>
        <dbReference type="ARBA" id="ARBA00022833"/>
    </source>
</evidence>
<accession>A0AAV6J674</accession>
<dbReference type="Gene3D" id="3.40.390.10">
    <property type="entry name" value="Collagenase (Catalytic Domain)"/>
    <property type="match status" value="1"/>
</dbReference>
<feature type="binding site" evidence="5">
    <location>
        <position position="112"/>
    </location>
    <ligand>
        <name>Ca(2+)</name>
        <dbReference type="ChEBI" id="CHEBI:29108"/>
        <label>3</label>
    </ligand>
</feature>
<dbReference type="PANTHER" id="PTHR10201:SF213">
    <property type="entry name" value="METALLOENDOPROTEINASE 2-MMP-LIKE"/>
    <property type="match status" value="1"/>
</dbReference>
<organism evidence="7 8">
    <name type="scientific">Rhododendron griersonianum</name>
    <dbReference type="NCBI Taxonomy" id="479676"/>
    <lineage>
        <taxon>Eukaryota</taxon>
        <taxon>Viridiplantae</taxon>
        <taxon>Streptophyta</taxon>
        <taxon>Embryophyta</taxon>
        <taxon>Tracheophyta</taxon>
        <taxon>Spermatophyta</taxon>
        <taxon>Magnoliopsida</taxon>
        <taxon>eudicotyledons</taxon>
        <taxon>Gunneridae</taxon>
        <taxon>Pentapetalae</taxon>
        <taxon>asterids</taxon>
        <taxon>Ericales</taxon>
        <taxon>Ericaceae</taxon>
        <taxon>Ericoideae</taxon>
        <taxon>Rhodoreae</taxon>
        <taxon>Rhododendron</taxon>
    </lineage>
</organism>
<feature type="binding site" evidence="5">
    <location>
        <position position="105"/>
    </location>
    <ligand>
        <name>Zn(2+)</name>
        <dbReference type="ChEBI" id="CHEBI:29105"/>
        <label>1</label>
    </ligand>
</feature>
<dbReference type="InterPro" id="IPR006026">
    <property type="entry name" value="Peptidase_Metallo"/>
</dbReference>
<evidence type="ECO:0000256" key="3">
    <source>
        <dbReference type="ARBA" id="ARBA00022801"/>
    </source>
</evidence>
<reference evidence="7" key="1">
    <citation type="submission" date="2020-08" db="EMBL/GenBank/DDBJ databases">
        <title>Plant Genome Project.</title>
        <authorList>
            <person name="Zhang R.-G."/>
        </authorList>
    </citation>
    <scope>NUCLEOTIDE SEQUENCE</scope>
    <source>
        <strain evidence="7">WSP0</strain>
        <tissue evidence="7">Leaf</tissue>
    </source>
</reference>
<dbReference type="Pfam" id="PF00413">
    <property type="entry name" value="Peptidase_M10"/>
    <property type="match status" value="1"/>
</dbReference>
<feature type="domain" description="Peptidase metallopeptidase" evidence="6">
    <location>
        <begin position="43"/>
        <end position="195"/>
    </location>
</feature>
<evidence type="ECO:0000256" key="1">
    <source>
        <dbReference type="ARBA" id="ARBA00022670"/>
    </source>
</evidence>
<dbReference type="GO" id="GO:0030574">
    <property type="term" value="P:collagen catabolic process"/>
    <property type="evidence" value="ECO:0007669"/>
    <property type="project" value="TreeGrafter"/>
</dbReference>
<protein>
    <recommendedName>
        <fullName evidence="6">Peptidase metallopeptidase domain-containing protein</fullName>
    </recommendedName>
</protein>
<keyword evidence="1" id="KW-0645">Protease</keyword>
<dbReference type="GO" id="GO:0030198">
    <property type="term" value="P:extracellular matrix organization"/>
    <property type="evidence" value="ECO:0007669"/>
    <property type="project" value="TreeGrafter"/>
</dbReference>
<keyword evidence="5" id="KW-0106">Calcium</keyword>
<gene>
    <name evidence="7" type="ORF">RHGRI_022944</name>
</gene>
<dbReference type="GO" id="GO:0031012">
    <property type="term" value="C:extracellular matrix"/>
    <property type="evidence" value="ECO:0007669"/>
    <property type="project" value="InterPro"/>
</dbReference>
<dbReference type="InterPro" id="IPR021190">
    <property type="entry name" value="Pept_M10A"/>
</dbReference>
<sequence length="199" mass="22206">MMKPRCGNADIINGTNWMRGGKKRPNQAHNTFHTVSHYGFLPGSPKWLSNQLTYTFLPGTNSDAQSAVARAFDKWAAQTHFTFSRSQDLRSANLKIVFGRLDHGDGIQNAFDGPGGTVPHAFPPTNGRFHYDADESWSVGGTPLIWRLWLCMRLGTSLGLGIAQFGKLSCTRMLLLELPKVCMETTYRGLKLYTILLEE</sequence>
<dbReference type="InterPro" id="IPR024079">
    <property type="entry name" value="MetalloPept_cat_dom_sf"/>
</dbReference>
<comment type="caution">
    <text evidence="7">The sequence shown here is derived from an EMBL/GenBank/DDBJ whole genome shotgun (WGS) entry which is preliminary data.</text>
</comment>
<evidence type="ECO:0000259" key="6">
    <source>
        <dbReference type="SMART" id="SM00235"/>
    </source>
</evidence>
<dbReference type="Proteomes" id="UP000823749">
    <property type="component" value="Chromosome 8"/>
</dbReference>
<evidence type="ECO:0000313" key="8">
    <source>
        <dbReference type="Proteomes" id="UP000823749"/>
    </source>
</evidence>
<feature type="binding site" evidence="5">
    <location>
        <position position="135"/>
    </location>
    <ligand>
        <name>Ca(2+)</name>
        <dbReference type="ChEBI" id="CHEBI:29108"/>
        <label>1</label>
    </ligand>
</feature>
<keyword evidence="2 5" id="KW-0479">Metal-binding</keyword>
<dbReference type="PANTHER" id="PTHR10201">
    <property type="entry name" value="MATRIX METALLOPROTEINASE"/>
    <property type="match status" value="1"/>
</dbReference>
<dbReference type="SUPFAM" id="SSF55486">
    <property type="entry name" value="Metalloproteases ('zincins'), catalytic domain"/>
    <property type="match status" value="1"/>
</dbReference>
<name>A0AAV6J674_9ERIC</name>
<feature type="binding site" evidence="5">
    <location>
        <position position="130"/>
    </location>
    <ligand>
        <name>Zn(2+)</name>
        <dbReference type="ChEBI" id="CHEBI:29105"/>
        <label>1</label>
    </ligand>
</feature>
<comment type="cofactor">
    <cofactor evidence="5">
        <name>Ca(2+)</name>
        <dbReference type="ChEBI" id="CHEBI:29108"/>
    </cofactor>
    <text evidence="5">Can bind about 5 Ca(2+) ions per subunit.</text>
</comment>
<feature type="binding site" evidence="5">
    <location>
        <position position="103"/>
    </location>
    <ligand>
        <name>Zn(2+)</name>
        <dbReference type="ChEBI" id="CHEBI:29105"/>
        <label>1</label>
    </ligand>
</feature>
<evidence type="ECO:0000256" key="2">
    <source>
        <dbReference type="ARBA" id="ARBA00022723"/>
    </source>
</evidence>
<evidence type="ECO:0000313" key="7">
    <source>
        <dbReference type="EMBL" id="KAG5535004.1"/>
    </source>
</evidence>
<comment type="cofactor">
    <cofactor evidence="5">
        <name>Zn(2+)</name>
        <dbReference type="ChEBI" id="CHEBI:29105"/>
    </cofactor>
    <text evidence="5">Binds 2 Zn(2+) ions per subunit.</text>
</comment>
<keyword evidence="4 5" id="KW-0862">Zinc</keyword>
<dbReference type="GO" id="GO:0008270">
    <property type="term" value="F:zinc ion binding"/>
    <property type="evidence" value="ECO:0007669"/>
    <property type="project" value="InterPro"/>
</dbReference>
<keyword evidence="8" id="KW-1185">Reference proteome</keyword>
<feature type="binding site" evidence="5">
    <location>
        <position position="132"/>
    </location>
    <ligand>
        <name>Ca(2+)</name>
        <dbReference type="ChEBI" id="CHEBI:29108"/>
        <label>3</label>
    </ligand>
</feature>
<feature type="binding site" evidence="5">
    <location>
        <position position="113"/>
    </location>
    <ligand>
        <name>Ca(2+)</name>
        <dbReference type="ChEBI" id="CHEBI:29108"/>
        <label>3</label>
    </ligand>
</feature>
<dbReference type="GO" id="GO:0006508">
    <property type="term" value="P:proteolysis"/>
    <property type="evidence" value="ECO:0007669"/>
    <property type="project" value="UniProtKB-KW"/>
</dbReference>
<dbReference type="AlphaFoldDB" id="A0AAV6J674"/>
<feature type="binding site" evidence="5">
    <location>
        <position position="120"/>
    </location>
    <ligand>
        <name>Zn(2+)</name>
        <dbReference type="ChEBI" id="CHEBI:29105"/>
        <label>1</label>
    </ligand>
</feature>